<dbReference type="InterPro" id="IPR002156">
    <property type="entry name" value="RNaseH_domain"/>
</dbReference>
<keyword evidence="4" id="KW-1185">Reference proteome</keyword>
<dbReference type="SUPFAM" id="SSF56219">
    <property type="entry name" value="DNase I-like"/>
    <property type="match status" value="1"/>
</dbReference>
<dbReference type="EMBL" id="JAWQEG010000110">
    <property type="protein sequence ID" value="KAK3894447.1"/>
    <property type="molecule type" value="Genomic_DNA"/>
</dbReference>
<dbReference type="GO" id="GO:0003676">
    <property type="term" value="F:nucleic acid binding"/>
    <property type="evidence" value="ECO:0007669"/>
    <property type="project" value="InterPro"/>
</dbReference>
<organism evidence="3 4">
    <name type="scientific">Petrolisthes cinctipes</name>
    <name type="common">Flat porcelain crab</name>
    <dbReference type="NCBI Taxonomy" id="88211"/>
    <lineage>
        <taxon>Eukaryota</taxon>
        <taxon>Metazoa</taxon>
        <taxon>Ecdysozoa</taxon>
        <taxon>Arthropoda</taxon>
        <taxon>Crustacea</taxon>
        <taxon>Multicrustacea</taxon>
        <taxon>Malacostraca</taxon>
        <taxon>Eumalacostraca</taxon>
        <taxon>Eucarida</taxon>
        <taxon>Decapoda</taxon>
        <taxon>Pleocyemata</taxon>
        <taxon>Anomura</taxon>
        <taxon>Galatheoidea</taxon>
        <taxon>Porcellanidae</taxon>
        <taxon>Petrolisthes</taxon>
    </lineage>
</organism>
<dbReference type="Gene3D" id="3.60.10.10">
    <property type="entry name" value="Endonuclease/exonuclease/phosphatase"/>
    <property type="match status" value="1"/>
</dbReference>
<feature type="domain" description="RNase H type-1" evidence="2">
    <location>
        <begin position="852"/>
        <end position="986"/>
    </location>
</feature>
<dbReference type="CDD" id="cd09276">
    <property type="entry name" value="Rnase_HI_RT_non_LTR"/>
    <property type="match status" value="1"/>
</dbReference>
<dbReference type="SUPFAM" id="SSF56672">
    <property type="entry name" value="DNA/RNA polymerases"/>
    <property type="match status" value="1"/>
</dbReference>
<dbReference type="InterPro" id="IPR036691">
    <property type="entry name" value="Endo/exonu/phosph_ase_sf"/>
</dbReference>
<dbReference type="CDD" id="cd01650">
    <property type="entry name" value="RT_nLTR_like"/>
    <property type="match status" value="1"/>
</dbReference>
<dbReference type="Proteomes" id="UP001286313">
    <property type="component" value="Unassembled WGS sequence"/>
</dbReference>
<dbReference type="InterPro" id="IPR043502">
    <property type="entry name" value="DNA/RNA_pol_sf"/>
</dbReference>
<dbReference type="Gene3D" id="3.30.70.270">
    <property type="match status" value="1"/>
</dbReference>
<dbReference type="SUPFAM" id="SSF53098">
    <property type="entry name" value="Ribonuclease H-like"/>
    <property type="match status" value="1"/>
</dbReference>
<feature type="domain" description="Reverse transcriptase" evidence="1">
    <location>
        <begin position="382"/>
        <end position="620"/>
    </location>
</feature>
<dbReference type="GO" id="GO:0004523">
    <property type="term" value="F:RNA-DNA hybrid ribonuclease activity"/>
    <property type="evidence" value="ECO:0007669"/>
    <property type="project" value="InterPro"/>
</dbReference>
<dbReference type="Gene3D" id="3.30.420.10">
    <property type="entry name" value="Ribonuclease H-like superfamily/Ribonuclease H"/>
    <property type="match status" value="1"/>
</dbReference>
<dbReference type="Pfam" id="PF00075">
    <property type="entry name" value="RNase_H"/>
    <property type="match status" value="1"/>
</dbReference>
<dbReference type="InterPro" id="IPR005135">
    <property type="entry name" value="Endo/exonuclease/phosphatase"/>
</dbReference>
<dbReference type="InterPro" id="IPR000477">
    <property type="entry name" value="RT_dom"/>
</dbReference>
<dbReference type="PROSITE" id="PS50879">
    <property type="entry name" value="RNASE_H_1"/>
    <property type="match status" value="1"/>
</dbReference>
<proteinExistence type="predicted"/>
<dbReference type="InterPro" id="IPR036397">
    <property type="entry name" value="RNaseH_sf"/>
</dbReference>
<dbReference type="Pfam" id="PF14529">
    <property type="entry name" value="Exo_endo_phos_2"/>
    <property type="match status" value="1"/>
</dbReference>
<evidence type="ECO:0000259" key="2">
    <source>
        <dbReference type="PROSITE" id="PS50879"/>
    </source>
</evidence>
<dbReference type="GO" id="GO:0042575">
    <property type="term" value="C:DNA polymerase complex"/>
    <property type="evidence" value="ECO:0007669"/>
    <property type="project" value="UniProtKB-ARBA"/>
</dbReference>
<dbReference type="InterPro" id="IPR012337">
    <property type="entry name" value="RNaseH-like_sf"/>
</dbReference>
<evidence type="ECO:0000313" key="3">
    <source>
        <dbReference type="EMBL" id="KAK3894447.1"/>
    </source>
</evidence>
<comment type="caution">
    <text evidence="3">The sequence shown here is derived from an EMBL/GenBank/DDBJ whole genome shotgun (WGS) entry which is preliminary data.</text>
</comment>
<dbReference type="Pfam" id="PF00078">
    <property type="entry name" value="RVT_1"/>
    <property type="match status" value="1"/>
</dbReference>
<accession>A0AAE1GKY0</accession>
<evidence type="ECO:0000259" key="1">
    <source>
        <dbReference type="PROSITE" id="PS50878"/>
    </source>
</evidence>
<protein>
    <submittedName>
        <fullName evidence="3">Uncharacterized protein</fullName>
    </submittedName>
</protein>
<gene>
    <name evidence="3" type="ORF">Pcinc_001794</name>
</gene>
<reference evidence="3" key="1">
    <citation type="submission" date="2023-10" db="EMBL/GenBank/DDBJ databases">
        <title>Genome assemblies of two species of porcelain crab, Petrolisthes cinctipes and Petrolisthes manimaculis (Anomura: Porcellanidae).</title>
        <authorList>
            <person name="Angst P."/>
        </authorList>
    </citation>
    <scope>NUCLEOTIDE SEQUENCE</scope>
    <source>
        <strain evidence="3">PB745_01</strain>
        <tissue evidence="3">Gill</tissue>
    </source>
</reference>
<sequence>MTFQLFEVLPGNGVLQLCNVYSAPARLTLEALPSPTVRGMVYMGDFNARHSDLGDGTGSINRNGVRLLSYIRKHHLTHWDTGGATHCRGGTLDYILSSGLIASQVQCFSVPDLFSDHIALRFHYSLTAGSGASATRLRIAVPPKYCPTYILFMAHVFPTFDISSAEQLYSDLVSATHDFYRLYVSRPHLQHRHTAHSWTLDARIQEAKEEAERDGLLFQANPTPDLLHRYQMSRDALVALQDCAHTESWQRFTDSINQQTSVASMWHLIRRVVKKTPATARHHTPADYAKQLVDAWSEQSTPASLPIHIQDALASRAAVHRLRLMSALLQDDDDDAEEIAEELRRALIRGRASSPGDDGITYAVLRLLQQVPGNPLLRLYNLCLRDGCVPRAWTSSTIIPIPKPGTAKFRPISLTSCFCKVMERILLNRLMYRLQDRLSPWLFGFLPQRSTHHCLVDLYSRLSRDSVVAFIDLRSAFDVANRDVILDQLVDFGIKGNLLRWIRGYLSNRTSRVFFSGALSPLRSFHLGTPQGGVLSPLLFNILMHRLLTSLPDIPGTTITCYADDICVHSTSPRDLQRFFDSFSVASSHCGIIVSPDKSRIFTCRLPQAQPVFTIGGTVIPMCSQYCYLGAPVNIWPIVPARPQDHPIVQDLLGRLQRRLTPLQWLSNNSSGISIPVARTIYIAFIRSVVDYLSPALIQLPWATLETLEKFQNRAMRIILGCPMSTRIVNMQRELRLPPLVERIYSNVTCFTVKCLHFPHLSPHYSQLVRTSLRPNYPVPPILPAGRTLIRSVSSVLRGLNIDIMVADVPPGPPPWMLPTPDVSFTPTSKSELPSLQQQLALEHIETVTSSITDPYCLYTDGSLQVDGAAGCAVFSPDLESPPGGWVGRRLCNHSSSTLCELYAILDAVSVVCQRGVNAAIFCDSKPALHSLSSVQPTHSTVIQQILSFLALLRHRNLTVKFLWVPSHVGLRHNGTVDRLAKEACHLPPRGTGRPLSLTCYLSKVRSAALLPVRRRRDAERPFSISITHYESVCHHKYSYRRRGLMVRRHNVVSARLRLGYRPPWQVAGMQGEPPFTECRLCRAPRANTIEHYCLACPTVRHLLPQGLPLDVVCRHLLNHQVLEELLVRHPRFGGFK</sequence>
<dbReference type="AlphaFoldDB" id="A0AAE1GKY0"/>
<dbReference type="InterPro" id="IPR043128">
    <property type="entry name" value="Rev_trsase/Diguanyl_cyclase"/>
</dbReference>
<dbReference type="PROSITE" id="PS50878">
    <property type="entry name" value="RT_POL"/>
    <property type="match status" value="1"/>
</dbReference>
<name>A0AAE1GKY0_PETCI</name>
<evidence type="ECO:0000313" key="4">
    <source>
        <dbReference type="Proteomes" id="UP001286313"/>
    </source>
</evidence>
<dbReference type="PANTHER" id="PTHR19446">
    <property type="entry name" value="REVERSE TRANSCRIPTASES"/>
    <property type="match status" value="1"/>
</dbReference>
<dbReference type="GO" id="GO:0071897">
    <property type="term" value="P:DNA biosynthetic process"/>
    <property type="evidence" value="ECO:0007669"/>
    <property type="project" value="UniProtKB-ARBA"/>
</dbReference>